<dbReference type="SMART" id="SM00398">
    <property type="entry name" value="HMG"/>
    <property type="match status" value="1"/>
</dbReference>
<dbReference type="GO" id="GO:0003677">
    <property type="term" value="F:DNA binding"/>
    <property type="evidence" value="ECO:0007669"/>
    <property type="project" value="UniProtKB-UniRule"/>
</dbReference>
<dbReference type="CDD" id="cd00084">
    <property type="entry name" value="HMG-box_SF"/>
    <property type="match status" value="1"/>
</dbReference>
<gene>
    <name evidence="6" type="ORF">MIMGU_mgv1a009987mg</name>
</gene>
<dbReference type="GO" id="GO:0005634">
    <property type="term" value="C:nucleus"/>
    <property type="evidence" value="ECO:0000318"/>
    <property type="project" value="GO_Central"/>
</dbReference>
<accession>A0A022PUS5</accession>
<feature type="region of interest" description="Disordered" evidence="4">
    <location>
        <begin position="115"/>
        <end position="180"/>
    </location>
</feature>
<name>A0A022PUS5_ERYGU</name>
<protein>
    <recommendedName>
        <fullName evidence="5">HMG box domain-containing protein</fullName>
    </recommendedName>
</protein>
<evidence type="ECO:0000313" key="6">
    <source>
        <dbReference type="EMBL" id="EYU20152.1"/>
    </source>
</evidence>
<dbReference type="Proteomes" id="UP000030748">
    <property type="component" value="Unassembled WGS sequence"/>
</dbReference>
<dbReference type="eggNOG" id="ENOG502S2QR">
    <property type="taxonomic scope" value="Eukaryota"/>
</dbReference>
<evidence type="ECO:0000256" key="1">
    <source>
        <dbReference type="ARBA" id="ARBA00023125"/>
    </source>
</evidence>
<evidence type="ECO:0000313" key="7">
    <source>
        <dbReference type="Proteomes" id="UP000030748"/>
    </source>
</evidence>
<reference evidence="6 7" key="1">
    <citation type="journal article" date="2013" name="Proc. Natl. Acad. Sci. U.S.A.">
        <title>Fine-scale variation in meiotic recombination in Mimulus inferred from population shotgun sequencing.</title>
        <authorList>
            <person name="Hellsten U."/>
            <person name="Wright K.M."/>
            <person name="Jenkins J."/>
            <person name="Shu S."/>
            <person name="Yuan Y."/>
            <person name="Wessler S.R."/>
            <person name="Schmutz J."/>
            <person name="Willis J.H."/>
            <person name="Rokhsar D.S."/>
        </authorList>
    </citation>
    <scope>NUCLEOTIDE SEQUENCE [LARGE SCALE GENOMIC DNA]</scope>
    <source>
        <strain evidence="7">cv. DUN x IM62</strain>
    </source>
</reference>
<evidence type="ECO:0000256" key="2">
    <source>
        <dbReference type="ARBA" id="ARBA00023242"/>
    </source>
</evidence>
<sequence length="325" mass="36678">MARRTSEEALLWFSVVLRKNFLETPQKVFGNYEYMGIRRAHLTPFLVLLSHASREKKRKKREMANNRLTEFPPISSPSAPPASIPLHLCGVLTGDTVQVQGDTGELQFSVQFKVHRKEHHQSEPPSDFPDANIPSEIGTFHDSVQASPSSSSYLTPTSARENEHHTSDADTNALDGESLSRDGVVTRLRSGVLSPVKYYSNGPSHGGAVYRGGLSLKKRRKVNNKSRGDAENVFDKMLRRRSLPLRPCSSYAFFLTANWGVVKRCSFGEASKRLSKRWYKLPHDVKKEYEEMALKDNARYKRQCVLLKNDNDLQESSSVLPVESN</sequence>
<dbReference type="Gene3D" id="1.10.30.10">
    <property type="entry name" value="High mobility group box domain"/>
    <property type="match status" value="1"/>
</dbReference>
<keyword evidence="1 3" id="KW-0238">DNA-binding</keyword>
<feature type="domain" description="HMG box" evidence="5">
    <location>
        <begin position="244"/>
        <end position="308"/>
    </location>
</feature>
<dbReference type="PANTHER" id="PTHR46040">
    <property type="entry name" value="HIGH MOBILITY GROUP PROTEIN 2"/>
    <property type="match status" value="1"/>
</dbReference>
<dbReference type="PROSITE" id="PS50118">
    <property type="entry name" value="HMG_BOX_2"/>
    <property type="match status" value="1"/>
</dbReference>
<keyword evidence="2 3" id="KW-0539">Nucleus</keyword>
<proteinExistence type="predicted"/>
<feature type="DNA-binding region" description="HMG box" evidence="3">
    <location>
        <begin position="244"/>
        <end position="308"/>
    </location>
</feature>
<dbReference type="InterPro" id="IPR036910">
    <property type="entry name" value="HMG_box_dom_sf"/>
</dbReference>
<dbReference type="AlphaFoldDB" id="A0A022PUS5"/>
<dbReference type="Pfam" id="PF09011">
    <property type="entry name" value="HMG_box_2"/>
    <property type="match status" value="1"/>
</dbReference>
<keyword evidence="7" id="KW-1185">Reference proteome</keyword>
<dbReference type="GO" id="GO:0010468">
    <property type="term" value="P:regulation of gene expression"/>
    <property type="evidence" value="ECO:0000318"/>
    <property type="project" value="GO_Central"/>
</dbReference>
<organism evidence="6 7">
    <name type="scientific">Erythranthe guttata</name>
    <name type="common">Yellow monkey flower</name>
    <name type="synonym">Mimulus guttatus</name>
    <dbReference type="NCBI Taxonomy" id="4155"/>
    <lineage>
        <taxon>Eukaryota</taxon>
        <taxon>Viridiplantae</taxon>
        <taxon>Streptophyta</taxon>
        <taxon>Embryophyta</taxon>
        <taxon>Tracheophyta</taxon>
        <taxon>Spermatophyta</taxon>
        <taxon>Magnoliopsida</taxon>
        <taxon>eudicotyledons</taxon>
        <taxon>Gunneridae</taxon>
        <taxon>Pentapetalae</taxon>
        <taxon>asterids</taxon>
        <taxon>lamiids</taxon>
        <taxon>Lamiales</taxon>
        <taxon>Phrymaceae</taxon>
        <taxon>Erythranthe</taxon>
    </lineage>
</organism>
<dbReference type="InterPro" id="IPR009071">
    <property type="entry name" value="HMG_box_dom"/>
</dbReference>
<feature type="compositionally biased region" description="Low complexity" evidence="4">
    <location>
        <begin position="147"/>
        <end position="158"/>
    </location>
</feature>
<evidence type="ECO:0000256" key="3">
    <source>
        <dbReference type="PROSITE-ProRule" id="PRU00267"/>
    </source>
</evidence>
<dbReference type="SUPFAM" id="SSF47095">
    <property type="entry name" value="HMG-box"/>
    <property type="match status" value="1"/>
</dbReference>
<dbReference type="EMBL" id="KI632289">
    <property type="protein sequence ID" value="EYU20152.1"/>
    <property type="molecule type" value="Genomic_DNA"/>
</dbReference>
<evidence type="ECO:0000259" key="5">
    <source>
        <dbReference type="PROSITE" id="PS50118"/>
    </source>
</evidence>
<dbReference type="PANTHER" id="PTHR46040:SF3">
    <property type="entry name" value="HIGH MOBILITY GROUP PROTEIN 2"/>
    <property type="match status" value="1"/>
</dbReference>
<evidence type="ECO:0000256" key="4">
    <source>
        <dbReference type="SAM" id="MobiDB-lite"/>
    </source>
</evidence>
<dbReference type="InterPro" id="IPR051965">
    <property type="entry name" value="ChromReg_NeuronalGeneExpr"/>
</dbReference>